<proteinExistence type="predicted"/>
<dbReference type="Proteomes" id="UP000016933">
    <property type="component" value="Unassembled WGS sequence"/>
</dbReference>
<accession>M2WIN6</accession>
<sequence>MGPENRTSHPGTSHNLAYLPDSDLDPGNRRQWLSTRRLEARMVLSILRETLEPEECQTHFRLHNLLDICVGALGTVKGVVKEPLPSGETGSAIEMVDDIFWVAAGYEDAGASRQSSLRIISAVLDGVIVGSGNVVVERAKVSLLSGSYQRRTRGNDLADDYCKFGRSRWEIIH</sequence>
<reference evidence="3" key="1">
    <citation type="journal article" date="2012" name="PLoS Genet.">
        <title>The genomes of the fungal plant pathogens Cladosporium fulvum and Dothistroma septosporum reveal adaptation to different hosts and lifestyles but also signatures of common ancestry.</title>
        <authorList>
            <person name="de Wit P.J.G.M."/>
            <person name="van der Burgt A."/>
            <person name="Oekmen B."/>
            <person name="Stergiopoulos I."/>
            <person name="Abd-Elsalam K.A."/>
            <person name="Aerts A.L."/>
            <person name="Bahkali A.H."/>
            <person name="Beenen H.G."/>
            <person name="Chettri P."/>
            <person name="Cox M.P."/>
            <person name="Datema E."/>
            <person name="de Vries R.P."/>
            <person name="Dhillon B."/>
            <person name="Ganley A.R."/>
            <person name="Griffiths S.A."/>
            <person name="Guo Y."/>
            <person name="Hamelin R.C."/>
            <person name="Henrissat B."/>
            <person name="Kabir M.S."/>
            <person name="Jashni M.K."/>
            <person name="Kema G."/>
            <person name="Klaubauf S."/>
            <person name="Lapidus A."/>
            <person name="Levasseur A."/>
            <person name="Lindquist E."/>
            <person name="Mehrabi R."/>
            <person name="Ohm R.A."/>
            <person name="Owen T.J."/>
            <person name="Salamov A."/>
            <person name="Schwelm A."/>
            <person name="Schijlen E."/>
            <person name="Sun H."/>
            <person name="van den Burg H.A."/>
            <person name="van Ham R.C.H.J."/>
            <person name="Zhang S."/>
            <person name="Goodwin S.B."/>
            <person name="Grigoriev I.V."/>
            <person name="Collemare J."/>
            <person name="Bradshaw R.E."/>
        </authorList>
    </citation>
    <scope>NUCLEOTIDE SEQUENCE [LARGE SCALE GENOMIC DNA]</scope>
    <source>
        <strain evidence="3">NZE10 / CBS 128990</strain>
    </source>
</reference>
<keyword evidence="3" id="KW-1185">Reference proteome</keyword>
<feature type="region of interest" description="Disordered" evidence="1">
    <location>
        <begin position="1"/>
        <end position="22"/>
    </location>
</feature>
<gene>
    <name evidence="2" type="ORF">DOTSEDRAFT_39028</name>
</gene>
<evidence type="ECO:0000256" key="1">
    <source>
        <dbReference type="SAM" id="MobiDB-lite"/>
    </source>
</evidence>
<protein>
    <submittedName>
        <fullName evidence="2">Uncharacterized protein</fullName>
    </submittedName>
</protein>
<dbReference type="EMBL" id="KB446546">
    <property type="protein sequence ID" value="EME38813.1"/>
    <property type="molecule type" value="Genomic_DNA"/>
</dbReference>
<evidence type="ECO:0000313" key="3">
    <source>
        <dbReference type="Proteomes" id="UP000016933"/>
    </source>
</evidence>
<reference evidence="2 3" key="2">
    <citation type="journal article" date="2012" name="PLoS Pathog.">
        <title>Diverse lifestyles and strategies of plant pathogenesis encoded in the genomes of eighteen Dothideomycetes fungi.</title>
        <authorList>
            <person name="Ohm R.A."/>
            <person name="Feau N."/>
            <person name="Henrissat B."/>
            <person name="Schoch C.L."/>
            <person name="Horwitz B.A."/>
            <person name="Barry K.W."/>
            <person name="Condon B.J."/>
            <person name="Copeland A.C."/>
            <person name="Dhillon B."/>
            <person name="Glaser F."/>
            <person name="Hesse C.N."/>
            <person name="Kosti I."/>
            <person name="LaButti K."/>
            <person name="Lindquist E.A."/>
            <person name="Lucas S."/>
            <person name="Salamov A.A."/>
            <person name="Bradshaw R.E."/>
            <person name="Ciuffetti L."/>
            <person name="Hamelin R.C."/>
            <person name="Kema G.H.J."/>
            <person name="Lawrence C."/>
            <person name="Scott J.A."/>
            <person name="Spatafora J.W."/>
            <person name="Turgeon B.G."/>
            <person name="de Wit P.J.G.M."/>
            <person name="Zhong S."/>
            <person name="Goodwin S.B."/>
            <person name="Grigoriev I.V."/>
        </authorList>
    </citation>
    <scope>NUCLEOTIDE SEQUENCE [LARGE SCALE GENOMIC DNA]</scope>
    <source>
        <strain evidence="3">NZE10 / CBS 128990</strain>
    </source>
</reference>
<evidence type="ECO:0000313" key="2">
    <source>
        <dbReference type="EMBL" id="EME38813.1"/>
    </source>
</evidence>
<dbReference type="AlphaFoldDB" id="M2WIN6"/>
<name>M2WIN6_DOTSN</name>
<organism evidence="2 3">
    <name type="scientific">Dothistroma septosporum (strain NZE10 / CBS 128990)</name>
    <name type="common">Red band needle blight fungus</name>
    <name type="synonym">Mycosphaerella pini</name>
    <dbReference type="NCBI Taxonomy" id="675120"/>
    <lineage>
        <taxon>Eukaryota</taxon>
        <taxon>Fungi</taxon>
        <taxon>Dikarya</taxon>
        <taxon>Ascomycota</taxon>
        <taxon>Pezizomycotina</taxon>
        <taxon>Dothideomycetes</taxon>
        <taxon>Dothideomycetidae</taxon>
        <taxon>Mycosphaerellales</taxon>
        <taxon>Mycosphaerellaceae</taxon>
        <taxon>Dothistroma</taxon>
    </lineage>
</organism>
<dbReference type="HOGENOM" id="CLU_1547544_0_0_1"/>